<dbReference type="Proteomes" id="UP001178461">
    <property type="component" value="Chromosome 3"/>
</dbReference>
<evidence type="ECO:0000313" key="2">
    <source>
        <dbReference type="Proteomes" id="UP001178461"/>
    </source>
</evidence>
<protein>
    <submittedName>
        <fullName evidence="1">Uncharacterized protein</fullName>
    </submittedName>
</protein>
<organism evidence="1 2">
    <name type="scientific">Podarcis lilfordi</name>
    <name type="common">Lilford's wall lizard</name>
    <dbReference type="NCBI Taxonomy" id="74358"/>
    <lineage>
        <taxon>Eukaryota</taxon>
        <taxon>Metazoa</taxon>
        <taxon>Chordata</taxon>
        <taxon>Craniata</taxon>
        <taxon>Vertebrata</taxon>
        <taxon>Euteleostomi</taxon>
        <taxon>Lepidosauria</taxon>
        <taxon>Squamata</taxon>
        <taxon>Bifurcata</taxon>
        <taxon>Unidentata</taxon>
        <taxon>Episquamata</taxon>
        <taxon>Laterata</taxon>
        <taxon>Lacertibaenia</taxon>
        <taxon>Lacertidae</taxon>
        <taxon>Podarcis</taxon>
    </lineage>
</organism>
<sequence>MKVPWSDHYALKARIDVPPPPYLGGELIWARPQRLMDPDRFRQALWDLSPPGDSLTEPVEGWNTQLLAAINEIAPKRPLRPRRNWAPWFTKELRKMKRDLRRLEREYGGVPVMELQEYLIGFL</sequence>
<accession>A0AA35K483</accession>
<keyword evidence="2" id="KW-1185">Reference proteome</keyword>
<reference evidence="1" key="1">
    <citation type="submission" date="2022-12" db="EMBL/GenBank/DDBJ databases">
        <authorList>
            <person name="Alioto T."/>
            <person name="Alioto T."/>
            <person name="Gomez Garrido J."/>
        </authorList>
    </citation>
    <scope>NUCLEOTIDE SEQUENCE</scope>
</reference>
<evidence type="ECO:0000313" key="1">
    <source>
        <dbReference type="EMBL" id="CAI5770836.1"/>
    </source>
</evidence>
<gene>
    <name evidence="1" type="ORF">PODLI_1B009501</name>
</gene>
<dbReference type="EMBL" id="OX395128">
    <property type="protein sequence ID" value="CAI5770836.1"/>
    <property type="molecule type" value="Genomic_DNA"/>
</dbReference>
<dbReference type="AlphaFoldDB" id="A0AA35K483"/>
<name>A0AA35K483_9SAUR</name>
<proteinExistence type="predicted"/>